<dbReference type="InterPro" id="IPR000792">
    <property type="entry name" value="Tscrpt_reg_LuxR_C"/>
</dbReference>
<dbReference type="InterPro" id="IPR016032">
    <property type="entry name" value="Sig_transdc_resp-reg_C-effctor"/>
</dbReference>
<accession>A0A3A5L807</accession>
<dbReference type="PANTHER" id="PTHR44688:SF16">
    <property type="entry name" value="DNA-BINDING TRANSCRIPTIONAL ACTIVATOR DEVR_DOSR"/>
    <property type="match status" value="1"/>
</dbReference>
<dbReference type="PROSITE" id="PS00622">
    <property type="entry name" value="HTH_LUXR_1"/>
    <property type="match status" value="1"/>
</dbReference>
<comment type="caution">
    <text evidence="5">The sequence shown here is derived from an EMBL/GenBank/DDBJ whole genome shotgun (WGS) entry which is preliminary data.</text>
</comment>
<evidence type="ECO:0000313" key="6">
    <source>
        <dbReference type="Proteomes" id="UP000272706"/>
    </source>
</evidence>
<dbReference type="GO" id="GO:0006355">
    <property type="term" value="P:regulation of DNA-templated transcription"/>
    <property type="evidence" value="ECO:0007669"/>
    <property type="project" value="InterPro"/>
</dbReference>
<evidence type="ECO:0000256" key="1">
    <source>
        <dbReference type="ARBA" id="ARBA00023015"/>
    </source>
</evidence>
<dbReference type="Proteomes" id="UP000272706">
    <property type="component" value="Unassembled WGS sequence"/>
</dbReference>
<gene>
    <name evidence="5" type="ORF">D3227_09395</name>
</gene>
<dbReference type="PROSITE" id="PS50043">
    <property type="entry name" value="HTH_LUXR_2"/>
    <property type="match status" value="1"/>
</dbReference>
<dbReference type="SMART" id="SM00421">
    <property type="entry name" value="HTH_LUXR"/>
    <property type="match status" value="1"/>
</dbReference>
<feature type="domain" description="HTH luxR-type" evidence="4">
    <location>
        <begin position="222"/>
        <end position="287"/>
    </location>
</feature>
<dbReference type="EMBL" id="QZWZ01000006">
    <property type="protein sequence ID" value="RJT40199.1"/>
    <property type="molecule type" value="Genomic_DNA"/>
</dbReference>
<dbReference type="InterPro" id="IPR036388">
    <property type="entry name" value="WH-like_DNA-bd_sf"/>
</dbReference>
<dbReference type="GO" id="GO:0003677">
    <property type="term" value="F:DNA binding"/>
    <property type="evidence" value="ECO:0007669"/>
    <property type="project" value="UniProtKB-KW"/>
</dbReference>
<dbReference type="AlphaFoldDB" id="A0A3A5L807"/>
<keyword evidence="2" id="KW-0238">DNA-binding</keyword>
<dbReference type="Pfam" id="PF00196">
    <property type="entry name" value="GerE"/>
    <property type="match status" value="1"/>
</dbReference>
<dbReference type="OrthoDB" id="343383at2"/>
<dbReference type="SUPFAM" id="SSF46894">
    <property type="entry name" value="C-terminal effector domain of the bipartite response regulators"/>
    <property type="match status" value="1"/>
</dbReference>
<keyword evidence="6" id="KW-1185">Reference proteome</keyword>
<proteinExistence type="predicted"/>
<keyword evidence="3" id="KW-0804">Transcription</keyword>
<keyword evidence="1" id="KW-0805">Transcription regulation</keyword>
<organism evidence="5 6">
    <name type="scientific">Mesorhizobium waimense</name>
    <dbReference type="NCBI Taxonomy" id="1300307"/>
    <lineage>
        <taxon>Bacteria</taxon>
        <taxon>Pseudomonadati</taxon>
        <taxon>Pseudomonadota</taxon>
        <taxon>Alphaproteobacteria</taxon>
        <taxon>Hyphomicrobiales</taxon>
        <taxon>Phyllobacteriaceae</taxon>
        <taxon>Mesorhizobium</taxon>
    </lineage>
</organism>
<dbReference type="Gene3D" id="1.10.10.10">
    <property type="entry name" value="Winged helix-like DNA-binding domain superfamily/Winged helix DNA-binding domain"/>
    <property type="match status" value="1"/>
</dbReference>
<dbReference type="PRINTS" id="PR00038">
    <property type="entry name" value="HTHLUXR"/>
</dbReference>
<dbReference type="PANTHER" id="PTHR44688">
    <property type="entry name" value="DNA-BINDING TRANSCRIPTIONAL ACTIVATOR DEVR_DOSR"/>
    <property type="match status" value="1"/>
</dbReference>
<evidence type="ECO:0000256" key="3">
    <source>
        <dbReference type="ARBA" id="ARBA00023163"/>
    </source>
</evidence>
<sequence>MAASIYLAGGILSLFYRFEGYGLGVSRSDEYNGLAAVVAATRETAGDHFGRAMVGWLRGHVGFDHCVAFGYRGASRPPLLFETFSPAESHVFVALYQEGPYLLDPFHHAAVERKEGFWRMRELAPDRFYASEYYRSYYSQTRLAEEVGFFVPLPGKDALVLSLMRLRASGPFGTADARLLRDMAPAVISLARLRWPGLPADEAAVTPRDEYAAVASDFDRAHIWKSLSLTSREKQVVDLVLQGHSTESIARALRIVPGTVKVHRRNIYRKLKIKSQAGLFARFVEIIDAQIG</sequence>
<protein>
    <submittedName>
        <fullName evidence="5">Helix-turn-helix transcriptional regulator</fullName>
    </submittedName>
</protein>
<reference evidence="5 6" key="1">
    <citation type="submission" date="2018-09" db="EMBL/GenBank/DDBJ databases">
        <title>Mesorhizobium carmichaelinearum sp. nov. isolated from Carmichaelinea spp. root nodules in New Zealand.</title>
        <authorList>
            <person name="De Meyer S.E."/>
        </authorList>
    </citation>
    <scope>NUCLEOTIDE SEQUENCE [LARGE SCALE GENOMIC DNA]</scope>
    <source>
        <strain evidence="5 6">ICMP19557</strain>
    </source>
</reference>
<name>A0A3A5L807_9HYPH</name>
<evidence type="ECO:0000313" key="5">
    <source>
        <dbReference type="EMBL" id="RJT40199.1"/>
    </source>
</evidence>
<evidence type="ECO:0000256" key="2">
    <source>
        <dbReference type="ARBA" id="ARBA00023125"/>
    </source>
</evidence>
<evidence type="ECO:0000259" key="4">
    <source>
        <dbReference type="PROSITE" id="PS50043"/>
    </source>
</evidence>
<dbReference type="CDD" id="cd06170">
    <property type="entry name" value="LuxR_C_like"/>
    <property type="match status" value="1"/>
</dbReference>